<comment type="caution">
    <text evidence="2">The sequence shown here is derived from an EMBL/GenBank/DDBJ whole genome shotgun (WGS) entry which is preliminary data.</text>
</comment>
<name>A0AAV9XBV5_9PEZI</name>
<keyword evidence="3" id="KW-1185">Reference proteome</keyword>
<dbReference type="EMBL" id="JAVHJO010000007">
    <property type="protein sequence ID" value="KAK6538477.1"/>
    <property type="molecule type" value="Genomic_DNA"/>
</dbReference>
<protein>
    <submittedName>
        <fullName evidence="2">Uncharacterized protein</fullName>
    </submittedName>
</protein>
<feature type="compositionally biased region" description="Low complexity" evidence="1">
    <location>
        <begin position="14"/>
        <end position="38"/>
    </location>
</feature>
<proteinExistence type="predicted"/>
<feature type="compositionally biased region" description="Pro residues" evidence="1">
    <location>
        <begin position="1"/>
        <end position="13"/>
    </location>
</feature>
<evidence type="ECO:0000256" key="1">
    <source>
        <dbReference type="SAM" id="MobiDB-lite"/>
    </source>
</evidence>
<feature type="region of interest" description="Disordered" evidence="1">
    <location>
        <begin position="1"/>
        <end position="51"/>
    </location>
</feature>
<sequence length="315" mass="34739">MSNPEAPSPPAPSDAPQAEIPASGAAASPPASGHASGAIPNGEPSDTPILDSLIPSHLLPASYVRKHRVHSRRKPTAHRTSYSWEAVKRSRYHDYVHNLTLAGWDNLKQLDSYMNKDIQDTNLVVSVLDITPDNTVELVEDLFSLGEVDAFLRDDVRGKSRARLYLIEHGGSLQSSMIDCLGTHLVMDPRFFAANLFGPYMIISPSERHRAPFAGVGFTVLEPTRSRVTETKFFRVSIYIKHDEDGSGWCGVILFNSHFKVQLSARTLTPPPLFGQGIPDLPSQINPSFTQTSQFNQPQSLRELYIHALSLSDVS</sequence>
<dbReference type="Proteomes" id="UP001365542">
    <property type="component" value="Unassembled WGS sequence"/>
</dbReference>
<reference evidence="2 3" key="1">
    <citation type="submission" date="2019-10" db="EMBL/GenBank/DDBJ databases">
        <authorList>
            <person name="Palmer J.M."/>
        </authorList>
    </citation>
    <scope>NUCLEOTIDE SEQUENCE [LARGE SCALE GENOMIC DNA]</scope>
    <source>
        <strain evidence="2 3">TWF694</strain>
    </source>
</reference>
<accession>A0AAV9XBV5</accession>
<gene>
    <name evidence="2" type="ORF">TWF694_010060</name>
</gene>
<evidence type="ECO:0000313" key="3">
    <source>
        <dbReference type="Proteomes" id="UP001365542"/>
    </source>
</evidence>
<organism evidence="2 3">
    <name type="scientific">Orbilia ellipsospora</name>
    <dbReference type="NCBI Taxonomy" id="2528407"/>
    <lineage>
        <taxon>Eukaryota</taxon>
        <taxon>Fungi</taxon>
        <taxon>Dikarya</taxon>
        <taxon>Ascomycota</taxon>
        <taxon>Pezizomycotina</taxon>
        <taxon>Orbiliomycetes</taxon>
        <taxon>Orbiliales</taxon>
        <taxon>Orbiliaceae</taxon>
        <taxon>Orbilia</taxon>
    </lineage>
</organism>
<dbReference type="AlphaFoldDB" id="A0AAV9XBV5"/>
<evidence type="ECO:0000313" key="2">
    <source>
        <dbReference type="EMBL" id="KAK6538477.1"/>
    </source>
</evidence>